<sequence>MDGRGRGGDDDGGGVVVVDGFVAILRQLGDLAQLAAEVFQGMHDQVMALSTRGHQLALRLNHLDHAAPPAVAAPQDSSSSSSFFCHKDYYLFVASNIDRVHWRANLILKEGVVAGGNSSLPTIIFDRIHRCRGPPNLSLLDKYDADGEGACLKRYTNPSFFTSHSACSTKLIHQRIHMAKQPPNLLLETKPTFQCSDSDNSRPQKASQCSDSMPEMDASHGFLSMFRQLKYRQTNGSTMPQMHNFQNETSSSELNISSNCSPESSIKVTQDIGASTTGTDSVSEERNLELERTSSFEAWLSPNAHDIQHDQIAEEMPHCTCNNGFVNHVTPNDAIGATNNANCKDDSYTYKKAVRSKYRGGMEFIASRVSSFPRKLFSKKRDPHPLSVADSFRNMTSKILELKCNNIRDNDSNEMGSINREELLAGENDEHLPFKKNGEHSSPDAPFRHVSTERRYMHATRASSEDVPALAEVASDEKSKQEHSDDASEASYDKLLDEELHQSVVRQERNGSPVPQVCSTTRFSQLEREGPGKDMVPPLPPMQWLSSIKVHSGSRVASSPRLKTLRPQSPAVLNHAAGRSYSYPVRKQLETDYVQARGHFGILASHTEMAQTSASDVKSAADISNRNGICRYGFPGKDSEEINHQEKDIVQPSEGEILKSTEEVCEPKVQSDESPPEQHSEIQPQREEIPQTDNGDSDCNNKNNLRAATEEPTYSNGPQIDVHNSLDHPTDRESNTNVHVESVFFSAVEQLTKMSPPPVPRPKYSILQVGLQDRSTVRTAPGLIYPSRRLSGEIRKLPEQINAKSCDLKPALERGSNVTVDHRNTKVATILQRVDHIRQAHVDNYDIDSEVSWSDSD</sequence>
<dbReference type="GO" id="GO:2000601">
    <property type="term" value="P:positive regulation of Arp2/3 complex-mediated actin nucleation"/>
    <property type="evidence" value="ECO:0007669"/>
    <property type="project" value="TreeGrafter"/>
</dbReference>
<reference evidence="4" key="1">
    <citation type="submission" date="2015-04" db="UniProtKB">
        <authorList>
            <consortium name="EnsemblPlants"/>
        </authorList>
    </citation>
    <scope>IDENTIFICATION</scope>
</reference>
<keyword evidence="5" id="KW-1185">Reference proteome</keyword>
<dbReference type="GO" id="GO:0005856">
    <property type="term" value="C:cytoskeleton"/>
    <property type="evidence" value="ECO:0007669"/>
    <property type="project" value="UniProtKB-SubCell"/>
</dbReference>
<name>A0A0E0EGG7_9ORYZ</name>
<feature type="compositionally biased region" description="Polar residues" evidence="3">
    <location>
        <begin position="691"/>
        <end position="718"/>
    </location>
</feature>
<keyword evidence="2" id="KW-0206">Cytoskeleton</keyword>
<proteinExistence type="inferred from homology"/>
<evidence type="ECO:0000313" key="5">
    <source>
        <dbReference type="Proteomes" id="UP000008021"/>
    </source>
</evidence>
<reference evidence="4" key="2">
    <citation type="submission" date="2018-05" db="EMBL/GenBank/DDBJ databases">
        <title>OmerRS3 (Oryza meridionalis Reference Sequence Version 3).</title>
        <authorList>
            <person name="Zhang J."/>
            <person name="Kudrna D."/>
            <person name="Lee S."/>
            <person name="Talag J."/>
            <person name="Welchert J."/>
            <person name="Wing R.A."/>
        </authorList>
    </citation>
    <scope>NUCLEOTIDE SEQUENCE [LARGE SCALE GENOMIC DNA]</scope>
    <source>
        <strain evidence="4">cv. OR44</strain>
    </source>
</reference>
<comment type="similarity">
    <text evidence="1 2">Belongs to the SCAR/WAVE family.</text>
</comment>
<feature type="region of interest" description="Disordered" evidence="3">
    <location>
        <begin position="634"/>
        <end position="734"/>
    </location>
</feature>
<dbReference type="GO" id="GO:0034237">
    <property type="term" value="F:protein kinase A regulatory subunit binding"/>
    <property type="evidence" value="ECO:0007669"/>
    <property type="project" value="TreeGrafter"/>
</dbReference>
<dbReference type="Gramene" id="OMERI07G23750.1">
    <property type="protein sequence ID" value="OMERI07G23750.1"/>
    <property type="gene ID" value="OMERI07G23750"/>
</dbReference>
<evidence type="ECO:0000256" key="2">
    <source>
        <dbReference type="RuleBase" id="RU367034"/>
    </source>
</evidence>
<evidence type="ECO:0000256" key="3">
    <source>
        <dbReference type="SAM" id="MobiDB-lite"/>
    </source>
</evidence>
<organism evidence="4">
    <name type="scientific">Oryza meridionalis</name>
    <dbReference type="NCBI Taxonomy" id="40149"/>
    <lineage>
        <taxon>Eukaryota</taxon>
        <taxon>Viridiplantae</taxon>
        <taxon>Streptophyta</taxon>
        <taxon>Embryophyta</taxon>
        <taxon>Tracheophyta</taxon>
        <taxon>Spermatophyta</taxon>
        <taxon>Magnoliopsida</taxon>
        <taxon>Liliopsida</taxon>
        <taxon>Poales</taxon>
        <taxon>Poaceae</taxon>
        <taxon>BOP clade</taxon>
        <taxon>Oryzoideae</taxon>
        <taxon>Oryzeae</taxon>
        <taxon>Oryzinae</taxon>
        <taxon>Oryza</taxon>
    </lineage>
</organism>
<accession>A0A0E0EGG7</accession>
<dbReference type="PANTHER" id="PTHR12902">
    <property type="entry name" value="WASP-1"/>
    <property type="match status" value="1"/>
</dbReference>
<dbReference type="GO" id="GO:0071933">
    <property type="term" value="F:Arp2/3 complex binding"/>
    <property type="evidence" value="ECO:0007669"/>
    <property type="project" value="TreeGrafter"/>
</dbReference>
<feature type="compositionally biased region" description="Basic and acidic residues" evidence="3">
    <location>
        <begin position="637"/>
        <end position="649"/>
    </location>
</feature>
<dbReference type="Gene3D" id="1.20.5.340">
    <property type="match status" value="1"/>
</dbReference>
<dbReference type="GO" id="GO:0003779">
    <property type="term" value="F:actin binding"/>
    <property type="evidence" value="ECO:0007669"/>
    <property type="project" value="UniProtKB-UniRule"/>
</dbReference>
<comment type="function">
    <text evidence="2">Involved in regulation of actin and microtubule organization. Part of a WAVE complex that activates the Arp2/3 complex.</text>
</comment>
<dbReference type="InterPro" id="IPR028288">
    <property type="entry name" value="SCAR/WAVE_fam"/>
</dbReference>
<dbReference type="Proteomes" id="UP000008021">
    <property type="component" value="Chromosome 7"/>
</dbReference>
<dbReference type="Gene3D" id="6.10.280.150">
    <property type="match status" value="1"/>
</dbReference>
<feature type="compositionally biased region" description="Polar residues" evidence="3">
    <location>
        <begin position="193"/>
        <end position="211"/>
    </location>
</feature>
<dbReference type="STRING" id="40149.A0A0E0EGG7"/>
<feature type="region of interest" description="Disordered" evidence="3">
    <location>
        <begin position="193"/>
        <end position="214"/>
    </location>
</feature>
<feature type="region of interest" description="Disordered" evidence="3">
    <location>
        <begin position="458"/>
        <end position="490"/>
    </location>
</feature>
<dbReference type="GO" id="GO:0030036">
    <property type="term" value="P:actin cytoskeleton organization"/>
    <property type="evidence" value="ECO:0007669"/>
    <property type="project" value="UniProtKB-UniRule"/>
</dbReference>
<dbReference type="EnsemblPlants" id="OMERI07G23750.1">
    <property type="protein sequence ID" value="OMERI07G23750.1"/>
    <property type="gene ID" value="OMERI07G23750"/>
</dbReference>
<evidence type="ECO:0000313" key="4">
    <source>
        <dbReference type="EnsemblPlants" id="OMERI07G23750.1"/>
    </source>
</evidence>
<keyword evidence="2" id="KW-0963">Cytoplasm</keyword>
<protein>
    <recommendedName>
        <fullName evidence="2">Protein SCAR</fullName>
    </recommendedName>
    <alternativeName>
        <fullName evidence="2">Protein WAVE</fullName>
    </alternativeName>
</protein>
<feature type="compositionally biased region" description="Basic and acidic residues" evidence="3">
    <location>
        <begin position="656"/>
        <end position="689"/>
    </location>
</feature>
<feature type="compositionally biased region" description="Basic and acidic residues" evidence="3">
    <location>
        <begin position="724"/>
        <end position="734"/>
    </location>
</feature>
<feature type="compositionally biased region" description="Basic and acidic residues" evidence="3">
    <location>
        <begin position="475"/>
        <end position="490"/>
    </location>
</feature>
<comment type="subcellular location">
    <subcellularLocation>
        <location evidence="2">Cytoplasm</location>
        <location evidence="2">Cytoskeleton</location>
    </subcellularLocation>
</comment>
<dbReference type="eggNOG" id="ENOG502QTI6">
    <property type="taxonomic scope" value="Eukaryota"/>
</dbReference>
<dbReference type="HOGENOM" id="CLU_016713_0_0_1"/>
<keyword evidence="2" id="KW-0009">Actin-binding</keyword>
<dbReference type="AlphaFoldDB" id="A0A0E0EGG7"/>
<dbReference type="PANTHER" id="PTHR12902:SF1">
    <property type="entry name" value="WISKOTT-ALDRICH SYNDROME PROTEIN FAMILY MEMBER"/>
    <property type="match status" value="1"/>
</dbReference>
<evidence type="ECO:0000256" key="1">
    <source>
        <dbReference type="ARBA" id="ARBA00006993"/>
    </source>
</evidence>